<protein>
    <recommendedName>
        <fullName evidence="2">Death domain-containing protein</fullName>
    </recommendedName>
</protein>
<keyword evidence="4" id="KW-1185">Reference proteome</keyword>
<evidence type="ECO:0000259" key="2">
    <source>
        <dbReference type="PROSITE" id="PS50017"/>
    </source>
</evidence>
<dbReference type="SUPFAM" id="SSF47986">
    <property type="entry name" value="DEATH domain"/>
    <property type="match status" value="1"/>
</dbReference>
<accession>A0AAU9VIR5</accession>
<dbReference type="PROSITE" id="PS50017">
    <property type="entry name" value="DEATH_DOMAIN"/>
    <property type="match status" value="1"/>
</dbReference>
<dbReference type="InterPro" id="IPR016729">
    <property type="entry name" value="FADD"/>
</dbReference>
<evidence type="ECO:0000313" key="3">
    <source>
        <dbReference type="EMBL" id="CAH3031206.1"/>
    </source>
</evidence>
<dbReference type="EMBL" id="CALNXJ010000001">
    <property type="protein sequence ID" value="CAH3031206.1"/>
    <property type="molecule type" value="Genomic_DNA"/>
</dbReference>
<sequence>MSESSDLCASVPASAGSPGIERSEVFTAMDNKVKNGKPSDEELETISRNIGVDWKPLGRRLKFKEPELDAFDENHKEFTEKPCQMLLHWKRREGEKVNYLVLHDALCHDLVTRKDLASEICCQRMTFQ</sequence>
<dbReference type="InterPro" id="IPR011029">
    <property type="entry name" value="DEATH-like_dom_sf"/>
</dbReference>
<dbReference type="AlphaFoldDB" id="A0AAU9VIR5"/>
<organism evidence="3 4">
    <name type="scientific">Pocillopora meandrina</name>
    <dbReference type="NCBI Taxonomy" id="46732"/>
    <lineage>
        <taxon>Eukaryota</taxon>
        <taxon>Metazoa</taxon>
        <taxon>Cnidaria</taxon>
        <taxon>Anthozoa</taxon>
        <taxon>Hexacorallia</taxon>
        <taxon>Scleractinia</taxon>
        <taxon>Astrocoeniina</taxon>
        <taxon>Pocilloporidae</taxon>
        <taxon>Pocillopora</taxon>
    </lineage>
</organism>
<dbReference type="PANTHER" id="PTHR15077">
    <property type="entry name" value="FAS-ASSOCIATING DEATH DOMAIN-CONTAINING PROTEIN FADD"/>
    <property type="match status" value="1"/>
</dbReference>
<feature type="domain" description="Death" evidence="2">
    <location>
        <begin position="39"/>
        <end position="106"/>
    </location>
</feature>
<dbReference type="PANTHER" id="PTHR15077:SF12">
    <property type="entry name" value="DEATH DOMAIN-CONTAINING PROTEIN"/>
    <property type="match status" value="1"/>
</dbReference>
<reference evidence="3 4" key="1">
    <citation type="submission" date="2022-05" db="EMBL/GenBank/DDBJ databases">
        <authorList>
            <consortium name="Genoscope - CEA"/>
            <person name="William W."/>
        </authorList>
    </citation>
    <scope>NUCLEOTIDE SEQUENCE [LARGE SCALE GENOMIC DNA]</scope>
</reference>
<proteinExistence type="predicted"/>
<gene>
    <name evidence="3" type="ORF">PMEA_00001216</name>
</gene>
<dbReference type="Gene3D" id="1.10.533.10">
    <property type="entry name" value="Death Domain, Fas"/>
    <property type="match status" value="1"/>
</dbReference>
<feature type="region of interest" description="Disordered" evidence="1">
    <location>
        <begin position="1"/>
        <end position="22"/>
    </location>
</feature>
<dbReference type="InterPro" id="IPR000488">
    <property type="entry name" value="Death_dom"/>
</dbReference>
<dbReference type="Proteomes" id="UP001159428">
    <property type="component" value="Unassembled WGS sequence"/>
</dbReference>
<evidence type="ECO:0000313" key="4">
    <source>
        <dbReference type="Proteomes" id="UP001159428"/>
    </source>
</evidence>
<name>A0AAU9VIR5_9CNID</name>
<evidence type="ECO:0000256" key="1">
    <source>
        <dbReference type="SAM" id="MobiDB-lite"/>
    </source>
</evidence>
<dbReference type="Pfam" id="PF00531">
    <property type="entry name" value="Death"/>
    <property type="match status" value="1"/>
</dbReference>
<comment type="caution">
    <text evidence="3">The sequence shown here is derived from an EMBL/GenBank/DDBJ whole genome shotgun (WGS) entry which is preliminary data.</text>
</comment>
<dbReference type="GO" id="GO:0007165">
    <property type="term" value="P:signal transduction"/>
    <property type="evidence" value="ECO:0007669"/>
    <property type="project" value="InterPro"/>
</dbReference>
<dbReference type="CDD" id="cd01670">
    <property type="entry name" value="Death"/>
    <property type="match status" value="1"/>
</dbReference>